<organism evidence="1 2">
    <name type="scientific">Prosthecobacter vanneervenii</name>
    <dbReference type="NCBI Taxonomy" id="48466"/>
    <lineage>
        <taxon>Bacteria</taxon>
        <taxon>Pseudomonadati</taxon>
        <taxon>Verrucomicrobiota</taxon>
        <taxon>Verrucomicrobiia</taxon>
        <taxon>Verrucomicrobiales</taxon>
        <taxon>Verrucomicrobiaceae</taxon>
        <taxon>Prosthecobacter</taxon>
    </lineage>
</organism>
<protein>
    <submittedName>
        <fullName evidence="1">Uncharacterized protein</fullName>
    </submittedName>
</protein>
<comment type="caution">
    <text evidence="1">The sequence shown here is derived from an EMBL/GenBank/DDBJ whole genome shotgun (WGS) entry which is preliminary data.</text>
</comment>
<dbReference type="EMBL" id="JACHIG010000017">
    <property type="protein sequence ID" value="MBB5035474.1"/>
    <property type="molecule type" value="Genomic_DNA"/>
</dbReference>
<keyword evidence="2" id="KW-1185">Reference proteome</keyword>
<gene>
    <name evidence="1" type="ORF">HNQ65_005085</name>
</gene>
<sequence length="180" mass="21277">MSNSSIAAYPVAGGQRCLEFIRSRYPQWEVVLNVEKFVPDVNAFVVEGLAATLVWVRYPLMEDYEVYKGLGTLLKCPWLHLMFQEHVVWEYNLYDEQQKLIDRFEPLPQMWGHDQPQVGDAELLGRLWNINPASVRNYLKPWNDRLRRRKAYLCRDQFRFGQFEQGHDFIKALTGIQLPE</sequence>
<name>A0A7W7YG18_9BACT</name>
<accession>A0A7W7YG18</accession>
<proteinExistence type="predicted"/>
<dbReference type="Proteomes" id="UP000590740">
    <property type="component" value="Unassembled WGS sequence"/>
</dbReference>
<dbReference type="RefSeq" id="WP_184344304.1">
    <property type="nucleotide sequence ID" value="NZ_JACHIG010000017.1"/>
</dbReference>
<evidence type="ECO:0000313" key="1">
    <source>
        <dbReference type="EMBL" id="MBB5035474.1"/>
    </source>
</evidence>
<dbReference type="AlphaFoldDB" id="A0A7W7YG18"/>
<reference evidence="1 2" key="1">
    <citation type="submission" date="2020-08" db="EMBL/GenBank/DDBJ databases">
        <title>Genomic Encyclopedia of Type Strains, Phase IV (KMG-IV): sequencing the most valuable type-strain genomes for metagenomic binning, comparative biology and taxonomic classification.</title>
        <authorList>
            <person name="Goeker M."/>
        </authorList>
    </citation>
    <scope>NUCLEOTIDE SEQUENCE [LARGE SCALE GENOMIC DNA]</scope>
    <source>
        <strain evidence="1 2">DSM 12252</strain>
    </source>
</reference>
<evidence type="ECO:0000313" key="2">
    <source>
        <dbReference type="Proteomes" id="UP000590740"/>
    </source>
</evidence>